<evidence type="ECO:0000259" key="2">
    <source>
        <dbReference type="PROSITE" id="PS51154"/>
    </source>
</evidence>
<feature type="compositionally biased region" description="Basic and acidic residues" evidence="1">
    <location>
        <begin position="10"/>
        <end position="19"/>
    </location>
</feature>
<feature type="domain" description="Macro" evidence="2">
    <location>
        <begin position="41"/>
        <end position="259"/>
    </location>
</feature>
<dbReference type="CDD" id="cd02900">
    <property type="entry name" value="Macro_Appr_pase"/>
    <property type="match status" value="1"/>
</dbReference>
<dbReference type="OMA" id="CANLMWT"/>
<keyword evidence="4" id="KW-1185">Reference proteome</keyword>
<evidence type="ECO:0000256" key="1">
    <source>
        <dbReference type="SAM" id="MobiDB-lite"/>
    </source>
</evidence>
<protein>
    <recommendedName>
        <fullName evidence="2">Macro domain-containing protein</fullName>
    </recommendedName>
</protein>
<name>A0A8W8J4L6_MAGGI</name>
<proteinExistence type="predicted"/>
<dbReference type="InterPro" id="IPR028071">
    <property type="entry name" value="Macro-like_dom"/>
</dbReference>
<dbReference type="Gene3D" id="3.40.220.10">
    <property type="entry name" value="Leucine Aminopeptidase, subunit E, domain 1"/>
    <property type="match status" value="1"/>
</dbReference>
<dbReference type="EnsemblMetazoa" id="G17020.2">
    <property type="protein sequence ID" value="G17020.2:cds"/>
    <property type="gene ID" value="G17020"/>
</dbReference>
<dbReference type="AlphaFoldDB" id="A0A8W8J4L6"/>
<dbReference type="OrthoDB" id="6082470at2759"/>
<dbReference type="SUPFAM" id="SSF52949">
    <property type="entry name" value="Macro domain-like"/>
    <property type="match status" value="1"/>
</dbReference>
<reference evidence="3" key="1">
    <citation type="submission" date="2022-08" db="UniProtKB">
        <authorList>
            <consortium name="EnsemblMetazoa"/>
        </authorList>
    </citation>
    <scope>IDENTIFICATION</scope>
    <source>
        <strain evidence="3">05x7-T-G4-1.051#20</strain>
    </source>
</reference>
<dbReference type="PROSITE" id="PS51154">
    <property type="entry name" value="MACRO"/>
    <property type="match status" value="1"/>
</dbReference>
<evidence type="ECO:0000313" key="4">
    <source>
        <dbReference type="Proteomes" id="UP000005408"/>
    </source>
</evidence>
<organism evidence="3 4">
    <name type="scientific">Magallana gigas</name>
    <name type="common">Pacific oyster</name>
    <name type="synonym">Crassostrea gigas</name>
    <dbReference type="NCBI Taxonomy" id="29159"/>
    <lineage>
        <taxon>Eukaryota</taxon>
        <taxon>Metazoa</taxon>
        <taxon>Spiralia</taxon>
        <taxon>Lophotrochozoa</taxon>
        <taxon>Mollusca</taxon>
        <taxon>Bivalvia</taxon>
        <taxon>Autobranchia</taxon>
        <taxon>Pteriomorphia</taxon>
        <taxon>Ostreida</taxon>
        <taxon>Ostreoidea</taxon>
        <taxon>Ostreidae</taxon>
        <taxon>Magallana</taxon>
    </lineage>
</organism>
<dbReference type="InterPro" id="IPR002589">
    <property type="entry name" value="Macro_dom"/>
</dbReference>
<dbReference type="EnsemblMetazoa" id="G17020.5">
    <property type="protein sequence ID" value="G17020.5:cds"/>
    <property type="gene ID" value="G17020"/>
</dbReference>
<sequence length="259" mass="28996">MDNQPQAHSETSEEGKVKVEASASENQVVYKLRDISKGMVEAWKSRFPESYKNVQVSKGDIFESAPAADALVSPANSFGFMDGGIDMAYSTHFGWQMQERLQKVIREEHDGEILVGQAVIIPAYDEQKPPSEADLKGFNEGVPIKYLISAPTMRVPQGVEDTVNAYLAFRAVILAVHKHNARNPGDQIRSVLCPGLGTDVGMMDHDQCANQMCLAYETHELKLPEHQFRIHPDSLYSMHMDRNQMIVERRKPDRAIVLG</sequence>
<accession>A0A8W8J4L6</accession>
<feature type="region of interest" description="Disordered" evidence="1">
    <location>
        <begin position="1"/>
        <end position="20"/>
    </location>
</feature>
<evidence type="ECO:0000313" key="3">
    <source>
        <dbReference type="EnsemblMetazoa" id="G17020.5:cds"/>
    </source>
</evidence>
<dbReference type="SMART" id="SM00506">
    <property type="entry name" value="A1pp"/>
    <property type="match status" value="1"/>
</dbReference>
<dbReference type="EnsemblMetazoa" id="G17020.4">
    <property type="protein sequence ID" value="G17020.4:cds"/>
    <property type="gene ID" value="G17020"/>
</dbReference>
<dbReference type="Pfam" id="PF14519">
    <property type="entry name" value="Macro_2"/>
    <property type="match status" value="1"/>
</dbReference>
<dbReference type="InterPro" id="IPR043472">
    <property type="entry name" value="Macro_dom-like"/>
</dbReference>
<dbReference type="Proteomes" id="UP000005408">
    <property type="component" value="Unassembled WGS sequence"/>
</dbReference>